<reference evidence="1 2" key="1">
    <citation type="journal article" date="2018" name="Genome Biol. Evol.">
        <title>Multiple Roots of Fruiting Body Formation in Amoebozoa.</title>
        <authorList>
            <person name="Hillmann F."/>
            <person name="Forbes G."/>
            <person name="Novohradska S."/>
            <person name="Ferling I."/>
            <person name="Riege K."/>
            <person name="Groth M."/>
            <person name="Westermann M."/>
            <person name="Marz M."/>
            <person name="Spaller T."/>
            <person name="Winckler T."/>
            <person name="Schaap P."/>
            <person name="Glockner G."/>
        </authorList>
    </citation>
    <scope>NUCLEOTIDE SEQUENCE [LARGE SCALE GENOMIC DNA]</scope>
    <source>
        <strain evidence="1 2">Jena</strain>
    </source>
</reference>
<dbReference type="AlphaFoldDB" id="A0A2P6MZA7"/>
<dbReference type="EMBL" id="MDYQ01000285">
    <property type="protein sequence ID" value="PRP77038.1"/>
    <property type="molecule type" value="Genomic_DNA"/>
</dbReference>
<comment type="caution">
    <text evidence="1">The sequence shown here is derived from an EMBL/GenBank/DDBJ whole genome shotgun (WGS) entry which is preliminary data.</text>
</comment>
<dbReference type="Proteomes" id="UP000241769">
    <property type="component" value="Unassembled WGS sequence"/>
</dbReference>
<evidence type="ECO:0000313" key="1">
    <source>
        <dbReference type="EMBL" id="PRP77038.1"/>
    </source>
</evidence>
<organism evidence="1 2">
    <name type="scientific">Planoprotostelium fungivorum</name>
    <dbReference type="NCBI Taxonomy" id="1890364"/>
    <lineage>
        <taxon>Eukaryota</taxon>
        <taxon>Amoebozoa</taxon>
        <taxon>Evosea</taxon>
        <taxon>Variosea</taxon>
        <taxon>Cavosteliida</taxon>
        <taxon>Cavosteliaceae</taxon>
        <taxon>Planoprotostelium</taxon>
    </lineage>
</organism>
<proteinExistence type="predicted"/>
<evidence type="ECO:0000313" key="2">
    <source>
        <dbReference type="Proteomes" id="UP000241769"/>
    </source>
</evidence>
<keyword evidence="2" id="KW-1185">Reference proteome</keyword>
<dbReference type="InParanoid" id="A0A2P6MZA7"/>
<accession>A0A2P6MZA7</accession>
<sequence>MIDTRSDPSDLTECVTLRVKEPAMALPEEEEHEMIWKRRRTRRLRRWRNEERRESGTQG</sequence>
<gene>
    <name evidence="1" type="ORF">PROFUN_14572</name>
</gene>
<name>A0A2P6MZA7_9EUKA</name>
<protein>
    <submittedName>
        <fullName evidence="1">Uncharacterized protein</fullName>
    </submittedName>
</protein>